<feature type="coiled-coil region" evidence="1">
    <location>
        <begin position="653"/>
        <end position="750"/>
    </location>
</feature>
<reference evidence="3" key="1">
    <citation type="submission" date="2022-07" db="EMBL/GenBank/DDBJ databases">
        <title>Genome Sequence of Agrocybe chaxingu.</title>
        <authorList>
            <person name="Buettner E."/>
        </authorList>
    </citation>
    <scope>NUCLEOTIDE SEQUENCE</scope>
    <source>
        <strain evidence="3">MP-N11</strain>
    </source>
</reference>
<feature type="coiled-coil region" evidence="1">
    <location>
        <begin position="474"/>
        <end position="620"/>
    </location>
</feature>
<accession>A0A9W8MT95</accession>
<comment type="caution">
    <text evidence="3">The sequence shown here is derived from an EMBL/GenBank/DDBJ whole genome shotgun (WGS) entry which is preliminary data.</text>
</comment>
<dbReference type="EMBL" id="JANKHO010000576">
    <property type="protein sequence ID" value="KAJ3508283.1"/>
    <property type="molecule type" value="Genomic_DNA"/>
</dbReference>
<dbReference type="InterPro" id="IPR026202">
    <property type="entry name" value="GOLGB1"/>
</dbReference>
<evidence type="ECO:0000313" key="3">
    <source>
        <dbReference type="EMBL" id="KAJ3508283.1"/>
    </source>
</evidence>
<dbReference type="OrthoDB" id="3271002at2759"/>
<dbReference type="GO" id="GO:0005794">
    <property type="term" value="C:Golgi apparatus"/>
    <property type="evidence" value="ECO:0007669"/>
    <property type="project" value="InterPro"/>
</dbReference>
<name>A0A9W8MT95_9AGAR</name>
<protein>
    <submittedName>
        <fullName evidence="3">Uncharacterized protein</fullName>
    </submittedName>
</protein>
<keyword evidence="4" id="KW-1185">Reference proteome</keyword>
<feature type="region of interest" description="Disordered" evidence="2">
    <location>
        <begin position="103"/>
        <end position="169"/>
    </location>
</feature>
<feature type="region of interest" description="Disordered" evidence="2">
    <location>
        <begin position="226"/>
        <end position="263"/>
    </location>
</feature>
<dbReference type="Proteomes" id="UP001148786">
    <property type="component" value="Unassembled WGS sequence"/>
</dbReference>
<dbReference type="Gene3D" id="1.10.287.1490">
    <property type="match status" value="2"/>
</dbReference>
<dbReference type="PANTHER" id="PTHR18887">
    <property type="entry name" value="GOLGI-ASSOCIATED PROTEIN GCP360-RELATED"/>
    <property type="match status" value="1"/>
</dbReference>
<dbReference type="PANTHER" id="PTHR18887:SF5">
    <property type="entry name" value="GOLGIN SUBFAMILY B MEMBER 1-LIKE"/>
    <property type="match status" value="1"/>
</dbReference>
<evidence type="ECO:0000256" key="2">
    <source>
        <dbReference type="SAM" id="MobiDB-lite"/>
    </source>
</evidence>
<organism evidence="3 4">
    <name type="scientific">Agrocybe chaxingu</name>
    <dbReference type="NCBI Taxonomy" id="84603"/>
    <lineage>
        <taxon>Eukaryota</taxon>
        <taxon>Fungi</taxon>
        <taxon>Dikarya</taxon>
        <taxon>Basidiomycota</taxon>
        <taxon>Agaricomycotina</taxon>
        <taxon>Agaricomycetes</taxon>
        <taxon>Agaricomycetidae</taxon>
        <taxon>Agaricales</taxon>
        <taxon>Agaricineae</taxon>
        <taxon>Strophariaceae</taxon>
        <taxon>Agrocybe</taxon>
    </lineage>
</organism>
<evidence type="ECO:0000256" key="1">
    <source>
        <dbReference type="SAM" id="Coils"/>
    </source>
</evidence>
<gene>
    <name evidence="3" type="ORF">NLJ89_g5841</name>
</gene>
<sequence length="805" mass="87829">MVSTRSPKKAKPTYAERVLGAFGQIQKEQKKHAVHLASIRAQVKKNAQEKKDKLGPNWSQWVTKAVAKLEEEGILEPTPAAGSVALTQKGKKAIMNARKSLRLSLGGISPDRNQEDSVWKEVSSQGLKRSRRPSTVPGSVVGDSPTKSASARKRPRVSFAGGKKPVSRMTKAELKAELATLQRAHVLLRDTSPLTDLDDDDEVVTTQLREELKERDEELESLRQQLALARRPSETESISSGRFATPEDFARPVTPPPRRANVVTSQRYPGGVVRTESGSFIPVVSKQPTPAPSSPERDVHYDERDAELPDVDMGDSLAPANPTVSSDDGPTVVVSLKAEIQTLQTLIAGKTGEVTALEKTVQSLESVSWRQAEAKVTARDAELGALQGVVDSLRTESEGFKNRVNLLETANARLESELEQKHTEYTDVKSEKDSLATLVGAAKNEIASLELSEEEKKARIHALVESLANSANEVQSLREIGAKLEESISKYKSELQQQQEAFVDLENRLRDRDAEVERLSIRLRDAESSVEAISAKLTDAEALAASLSLELSLAKMAAGNLEATLANMKTQLDAEEAHHRRLEGELAVKAVEMSAKEHDAEALRSTIVSLKDELRVKEATIGKLQDGSEATKRRLATIETARLAEQKRYETERSALSAQISDLQSSLDSARSRANGLSSQLRTAEADKEALEKNLAEKIADIVSANAELKVGQEERAALDADLGARVGKIQELEGELRAFEIAKEADERTIAALKASFVRMKEGQAELFGELDKMIASAQPSSAPNSNFQAEVSHALRPASISRF</sequence>
<evidence type="ECO:0000313" key="4">
    <source>
        <dbReference type="Proteomes" id="UP001148786"/>
    </source>
</evidence>
<dbReference type="AlphaFoldDB" id="A0A9W8MT95"/>
<keyword evidence="1" id="KW-0175">Coiled coil</keyword>
<proteinExistence type="predicted"/>
<feature type="coiled-coil region" evidence="1">
    <location>
        <begin position="397"/>
        <end position="431"/>
    </location>
</feature>